<dbReference type="InterPro" id="IPR023828">
    <property type="entry name" value="Peptidase_S8_Ser-AS"/>
</dbReference>
<evidence type="ECO:0000313" key="7">
    <source>
        <dbReference type="EMBL" id="UWZ35072.1"/>
    </source>
</evidence>
<dbReference type="SUPFAM" id="SSF52743">
    <property type="entry name" value="Subtilisin-like"/>
    <property type="match status" value="1"/>
</dbReference>
<feature type="domain" description="Peptidase S8/S53" evidence="6">
    <location>
        <begin position="140"/>
        <end position="356"/>
    </location>
</feature>
<protein>
    <submittedName>
        <fullName evidence="7">S8/S53 family peptidase</fullName>
    </submittedName>
</protein>
<dbReference type="Pfam" id="PF00082">
    <property type="entry name" value="Peptidase_S8"/>
    <property type="match status" value="1"/>
</dbReference>
<dbReference type="InterPro" id="IPR050131">
    <property type="entry name" value="Peptidase_S8_subtilisin-like"/>
</dbReference>
<dbReference type="InterPro" id="IPR000209">
    <property type="entry name" value="Peptidase_S8/S53_dom"/>
</dbReference>
<evidence type="ECO:0000256" key="1">
    <source>
        <dbReference type="ARBA" id="ARBA00011073"/>
    </source>
</evidence>
<evidence type="ECO:0000256" key="5">
    <source>
        <dbReference type="PROSITE-ProRule" id="PRU01240"/>
    </source>
</evidence>
<feature type="active site" description="Charge relay system" evidence="5">
    <location>
        <position position="346"/>
    </location>
</feature>
<dbReference type="Gene3D" id="3.40.50.200">
    <property type="entry name" value="Peptidase S8/S53 domain"/>
    <property type="match status" value="1"/>
</dbReference>
<feature type="active site" description="Charge relay system" evidence="5">
    <location>
        <position position="147"/>
    </location>
</feature>
<dbReference type="PROSITE" id="PS00138">
    <property type="entry name" value="SUBTILASE_SER"/>
    <property type="match status" value="1"/>
</dbReference>
<dbReference type="PANTHER" id="PTHR43806:SF11">
    <property type="entry name" value="CEREVISIN-RELATED"/>
    <property type="match status" value="1"/>
</dbReference>
<dbReference type="RefSeq" id="WP_260724418.1">
    <property type="nucleotide sequence ID" value="NZ_BAAABS010000082.1"/>
</dbReference>
<dbReference type="PROSITE" id="PS51892">
    <property type="entry name" value="SUBTILASE"/>
    <property type="match status" value="1"/>
</dbReference>
<keyword evidence="8" id="KW-1185">Reference proteome</keyword>
<name>A0ABY5YZW3_9ACTN</name>
<dbReference type="EMBL" id="CP073721">
    <property type="protein sequence ID" value="UWZ35072.1"/>
    <property type="molecule type" value="Genomic_DNA"/>
</dbReference>
<comment type="similarity">
    <text evidence="1 5">Belongs to the peptidase S8 family.</text>
</comment>
<sequence length="389" mass="40516">MSVARERLERWVQKRDQRLAALPWLRTELHAGRPVRFVADEILVQDTGISAALRTLTGLGHRSSEITEDEPATGLRRLRTSGLDVTAAVRRLRSQLPGAVVGPNHVFTSTPYEHGGPFGPPVACDALPSKLAPSASGASSVRVVVMDTGVWVDSPLPAGCYSATPDNHETVLDGDDNGELDSDVGHANFIAGVVVQSTAGAQVRIVKVLDSFGVCTEADLAVKITALTDVDVLNLSLGGFSIGDQAPAVLAAALETFLSGTGRVVVAAAGNNGITDRPFWPAAFSAGGTTWAQQILAVAAHNGTTVCDWSNQGPWVTVVAPGEDVVSTFINHAGFTSGWAQWSGTSFATPKVVAAIVDRVAAAGSVVAAAQQFRTDVAQQTVGGYPALH</sequence>
<feature type="active site" description="Charge relay system" evidence="5">
    <location>
        <position position="186"/>
    </location>
</feature>
<gene>
    <name evidence="7" type="ORF">Drose_28495</name>
</gene>
<keyword evidence="2 5" id="KW-0645">Protease</keyword>
<dbReference type="Proteomes" id="UP001058271">
    <property type="component" value="Chromosome"/>
</dbReference>
<evidence type="ECO:0000259" key="6">
    <source>
        <dbReference type="Pfam" id="PF00082"/>
    </source>
</evidence>
<keyword evidence="3 5" id="KW-0378">Hydrolase</keyword>
<evidence type="ECO:0000256" key="4">
    <source>
        <dbReference type="ARBA" id="ARBA00022825"/>
    </source>
</evidence>
<evidence type="ECO:0000313" key="8">
    <source>
        <dbReference type="Proteomes" id="UP001058271"/>
    </source>
</evidence>
<proteinExistence type="inferred from homology"/>
<organism evidence="7 8">
    <name type="scientific">Dactylosporangium roseum</name>
    <dbReference type="NCBI Taxonomy" id="47989"/>
    <lineage>
        <taxon>Bacteria</taxon>
        <taxon>Bacillati</taxon>
        <taxon>Actinomycetota</taxon>
        <taxon>Actinomycetes</taxon>
        <taxon>Micromonosporales</taxon>
        <taxon>Micromonosporaceae</taxon>
        <taxon>Dactylosporangium</taxon>
    </lineage>
</organism>
<dbReference type="PANTHER" id="PTHR43806">
    <property type="entry name" value="PEPTIDASE S8"/>
    <property type="match status" value="1"/>
</dbReference>
<evidence type="ECO:0000256" key="3">
    <source>
        <dbReference type="ARBA" id="ARBA00022801"/>
    </source>
</evidence>
<reference evidence="7" key="1">
    <citation type="submission" date="2021-04" db="EMBL/GenBank/DDBJ databases">
        <title>Biosynthetic gene clusters of Dactylosporangioum roseum.</title>
        <authorList>
            <person name="Hartkoorn R.C."/>
            <person name="Beaudoing E."/>
            <person name="Hot D."/>
            <person name="Moureu S."/>
        </authorList>
    </citation>
    <scope>NUCLEOTIDE SEQUENCE</scope>
    <source>
        <strain evidence="7">NRRL B-16295</strain>
    </source>
</reference>
<evidence type="ECO:0000256" key="2">
    <source>
        <dbReference type="ARBA" id="ARBA00022670"/>
    </source>
</evidence>
<dbReference type="CDD" id="cd00306">
    <property type="entry name" value="Peptidases_S8_S53"/>
    <property type="match status" value="1"/>
</dbReference>
<accession>A0ABY5YZW3</accession>
<dbReference type="InterPro" id="IPR036852">
    <property type="entry name" value="Peptidase_S8/S53_dom_sf"/>
</dbReference>
<keyword evidence="4 5" id="KW-0720">Serine protease</keyword>